<comment type="caution">
    <text evidence="1">The sequence shown here is derived from an EMBL/GenBank/DDBJ whole genome shotgun (WGS) entry which is preliminary data.</text>
</comment>
<organism evidence="1 2">
    <name type="scientific">Periplaneta americana</name>
    <name type="common">American cockroach</name>
    <name type="synonym">Blatta americana</name>
    <dbReference type="NCBI Taxonomy" id="6978"/>
    <lineage>
        <taxon>Eukaryota</taxon>
        <taxon>Metazoa</taxon>
        <taxon>Ecdysozoa</taxon>
        <taxon>Arthropoda</taxon>
        <taxon>Hexapoda</taxon>
        <taxon>Insecta</taxon>
        <taxon>Pterygota</taxon>
        <taxon>Neoptera</taxon>
        <taxon>Polyneoptera</taxon>
        <taxon>Dictyoptera</taxon>
        <taxon>Blattodea</taxon>
        <taxon>Blattoidea</taxon>
        <taxon>Blattidae</taxon>
        <taxon>Blattinae</taxon>
        <taxon>Periplaneta</taxon>
    </lineage>
</organism>
<sequence>MAGLCEGGNEPPDSFKTKFGVTIIRSHQEQQYRDSRHGSRRSEVAAALRLLKRLSDGCRRYTKMAESEFSPRGTKSEVIAND</sequence>
<keyword evidence="2" id="KW-1185">Reference proteome</keyword>
<evidence type="ECO:0000313" key="1">
    <source>
        <dbReference type="EMBL" id="KAJ4431672.1"/>
    </source>
</evidence>
<accession>A0ABQ8SCK2</accession>
<reference evidence="1 2" key="1">
    <citation type="journal article" date="2022" name="Allergy">
        <title>Genome assembly and annotation of Periplaneta americana reveal a comprehensive cockroach allergen profile.</title>
        <authorList>
            <person name="Wang L."/>
            <person name="Xiong Q."/>
            <person name="Saelim N."/>
            <person name="Wang L."/>
            <person name="Nong W."/>
            <person name="Wan A.T."/>
            <person name="Shi M."/>
            <person name="Liu X."/>
            <person name="Cao Q."/>
            <person name="Hui J.H.L."/>
            <person name="Sookrung N."/>
            <person name="Leung T.F."/>
            <person name="Tungtrongchitr A."/>
            <person name="Tsui S.K.W."/>
        </authorList>
    </citation>
    <scope>NUCLEOTIDE SEQUENCE [LARGE SCALE GENOMIC DNA]</scope>
    <source>
        <strain evidence="1">PWHHKU_190912</strain>
    </source>
</reference>
<evidence type="ECO:0000313" key="2">
    <source>
        <dbReference type="Proteomes" id="UP001148838"/>
    </source>
</evidence>
<name>A0ABQ8SCK2_PERAM</name>
<dbReference type="Proteomes" id="UP001148838">
    <property type="component" value="Unassembled WGS sequence"/>
</dbReference>
<protein>
    <submittedName>
        <fullName evidence="1">Uncharacterized protein</fullName>
    </submittedName>
</protein>
<gene>
    <name evidence="1" type="ORF">ANN_20272</name>
</gene>
<dbReference type="EMBL" id="JAJSOF020000031">
    <property type="protein sequence ID" value="KAJ4431672.1"/>
    <property type="molecule type" value="Genomic_DNA"/>
</dbReference>
<proteinExistence type="predicted"/>